<dbReference type="KEGG" id="jar:G7057_06525"/>
<keyword evidence="3" id="KW-1185">Reference proteome</keyword>
<evidence type="ECO:0000256" key="1">
    <source>
        <dbReference type="SAM" id="Phobius"/>
    </source>
</evidence>
<feature type="transmembrane region" description="Helical" evidence="1">
    <location>
        <begin position="12"/>
        <end position="32"/>
    </location>
</feature>
<keyword evidence="1" id="KW-1133">Transmembrane helix</keyword>
<keyword evidence="1" id="KW-0472">Membrane</keyword>
<gene>
    <name evidence="2" type="ORF">G7057_06525</name>
</gene>
<dbReference type="RefSeq" id="WP_166162149.1">
    <property type="nucleotide sequence ID" value="NZ_CP049740.1"/>
</dbReference>
<name>A0A6G7KA43_9LACT</name>
<dbReference type="EMBL" id="CP049740">
    <property type="protein sequence ID" value="QII82120.1"/>
    <property type="molecule type" value="Genomic_DNA"/>
</dbReference>
<accession>A0A6G7KA43</accession>
<feature type="transmembrane region" description="Helical" evidence="1">
    <location>
        <begin position="44"/>
        <end position="62"/>
    </location>
</feature>
<dbReference type="Proteomes" id="UP000501451">
    <property type="component" value="Chromosome"/>
</dbReference>
<reference evidence="2 3" key="1">
    <citation type="journal article" date="2017" name="Int. J. Syst. Evol. Microbiol.">
        <title>Jeotgalibaca porci sp. nov. and Jeotgalibaca arthritidis sp. nov., isolated from pigs, and emended description of the genus Jeotgalibaca.</title>
        <authorList>
            <person name="Zamora L."/>
            <person name="Perez-Sancho M."/>
            <person name="Dominguez L."/>
            <person name="Fernandez-Garayzabal J.F."/>
            <person name="Vela A.I."/>
        </authorList>
    </citation>
    <scope>NUCLEOTIDE SEQUENCE [LARGE SCALE GENOMIC DNA]</scope>
    <source>
        <strain evidence="2 3">CECT 9157</strain>
    </source>
</reference>
<evidence type="ECO:0000313" key="3">
    <source>
        <dbReference type="Proteomes" id="UP000501451"/>
    </source>
</evidence>
<feature type="transmembrane region" description="Helical" evidence="1">
    <location>
        <begin position="92"/>
        <end position="114"/>
    </location>
</feature>
<keyword evidence="1" id="KW-0812">Transmembrane</keyword>
<evidence type="ECO:0000313" key="2">
    <source>
        <dbReference type="EMBL" id="QII82120.1"/>
    </source>
</evidence>
<protein>
    <submittedName>
        <fullName evidence="2">Uncharacterized protein</fullName>
    </submittedName>
</protein>
<organism evidence="2 3">
    <name type="scientific">Jeotgalibaca arthritidis</name>
    <dbReference type="NCBI Taxonomy" id="1868794"/>
    <lineage>
        <taxon>Bacteria</taxon>
        <taxon>Bacillati</taxon>
        <taxon>Bacillota</taxon>
        <taxon>Bacilli</taxon>
        <taxon>Lactobacillales</taxon>
        <taxon>Carnobacteriaceae</taxon>
        <taxon>Jeotgalibaca</taxon>
    </lineage>
</organism>
<sequence>MKKIIVETVGNSIMVSLFAASLVEFFSMNAQYTDNGFESTTGNISIVFVVYLVLFGLIRWGISKRNKDYSLKDGEFSASDEREKNNAYFASVVSYKAIITSLIISLFIFVFIEITTNPPFNNTFDLFISGIILFTIVICVGFISYGTAWIFKDTR</sequence>
<dbReference type="AlphaFoldDB" id="A0A6G7KA43"/>
<proteinExistence type="predicted"/>
<feature type="transmembrane region" description="Helical" evidence="1">
    <location>
        <begin position="126"/>
        <end position="151"/>
    </location>
</feature>